<dbReference type="Gene3D" id="3.40.50.300">
    <property type="entry name" value="P-loop containing nucleotide triphosphate hydrolases"/>
    <property type="match status" value="1"/>
</dbReference>
<feature type="domain" description="Sulfotransferase" evidence="3">
    <location>
        <begin position="81"/>
        <end position="351"/>
    </location>
</feature>
<evidence type="ECO:0000313" key="5">
    <source>
        <dbReference type="Proteomes" id="UP000827092"/>
    </source>
</evidence>
<comment type="similarity">
    <text evidence="1">Belongs to the sulfotransferase 1 family.</text>
</comment>
<organism evidence="4 5">
    <name type="scientific">Oedothorax gibbosus</name>
    <dbReference type="NCBI Taxonomy" id="931172"/>
    <lineage>
        <taxon>Eukaryota</taxon>
        <taxon>Metazoa</taxon>
        <taxon>Ecdysozoa</taxon>
        <taxon>Arthropoda</taxon>
        <taxon>Chelicerata</taxon>
        <taxon>Arachnida</taxon>
        <taxon>Araneae</taxon>
        <taxon>Araneomorphae</taxon>
        <taxon>Entelegynae</taxon>
        <taxon>Araneoidea</taxon>
        <taxon>Linyphiidae</taxon>
        <taxon>Erigoninae</taxon>
        <taxon>Oedothorax</taxon>
    </lineage>
</organism>
<dbReference type="EMBL" id="JAFNEN010000136">
    <property type="protein sequence ID" value="KAG8192700.1"/>
    <property type="molecule type" value="Genomic_DNA"/>
</dbReference>
<evidence type="ECO:0000313" key="4">
    <source>
        <dbReference type="EMBL" id="KAG8192700.1"/>
    </source>
</evidence>
<protein>
    <recommendedName>
        <fullName evidence="3">Sulfotransferase domain-containing protein</fullName>
    </recommendedName>
</protein>
<dbReference type="InterPro" id="IPR027417">
    <property type="entry name" value="P-loop_NTPase"/>
</dbReference>
<reference evidence="4 5" key="1">
    <citation type="journal article" date="2022" name="Nat. Ecol. Evol.">
        <title>A masculinizing supergene underlies an exaggerated male reproductive morph in a spider.</title>
        <authorList>
            <person name="Hendrickx F."/>
            <person name="De Corte Z."/>
            <person name="Sonet G."/>
            <person name="Van Belleghem S.M."/>
            <person name="Kostlbacher S."/>
            <person name="Vangestel C."/>
        </authorList>
    </citation>
    <scope>NUCLEOTIDE SEQUENCE [LARGE SCALE GENOMIC DNA]</scope>
    <source>
        <strain evidence="4">W744_W776</strain>
    </source>
</reference>
<accession>A0AAV6V7M8</accession>
<evidence type="ECO:0000256" key="2">
    <source>
        <dbReference type="ARBA" id="ARBA00022679"/>
    </source>
</evidence>
<dbReference type="GO" id="GO:0008146">
    <property type="term" value="F:sulfotransferase activity"/>
    <property type="evidence" value="ECO:0007669"/>
    <property type="project" value="InterPro"/>
</dbReference>
<dbReference type="Pfam" id="PF00685">
    <property type="entry name" value="Sulfotransfer_1"/>
    <property type="match status" value="1"/>
</dbReference>
<sequence>MQLQKSLHLLLCTEQENEYIVRNSKKPFFFDKQVEDRSAEKRRMSVIQKKPLYVKVNGIYIPKAFSPQCFNEALNYKPKPGDVFICTYPKCGTTWMQNIVLYIFRKGKELDDPLDILRCAPFIDMLGKQGIERMPRPGAFKTHLPFTHIPYSSEAKYIFVARNPKDCCTSFFHHARRNAGFGFWNGTFGDFFEVFMAGEVEYGDYFDHLLSWYPHRNDPNVFYTTFENMKNNASAVTLDLAKFLGEEYIEAIEKDRTVLDNILLYSGFDYMKKNLAEIWNPKYITESKQELFDSYDGFRYGEEFRKTLDPPKDLPDISFVRKGVVGDWKNHLSPEQNESLERRFLERLKGTEVLQWFPIEE</sequence>
<dbReference type="InterPro" id="IPR000863">
    <property type="entry name" value="Sulfotransferase_dom"/>
</dbReference>
<name>A0AAV6V7M8_9ARAC</name>
<keyword evidence="2" id="KW-0808">Transferase</keyword>
<evidence type="ECO:0000259" key="3">
    <source>
        <dbReference type="Pfam" id="PF00685"/>
    </source>
</evidence>
<proteinExistence type="inferred from homology"/>
<dbReference type="Proteomes" id="UP000827092">
    <property type="component" value="Unassembled WGS sequence"/>
</dbReference>
<evidence type="ECO:0000256" key="1">
    <source>
        <dbReference type="ARBA" id="ARBA00005771"/>
    </source>
</evidence>
<dbReference type="PANTHER" id="PTHR11783">
    <property type="entry name" value="SULFOTRANSFERASE SULT"/>
    <property type="match status" value="1"/>
</dbReference>
<keyword evidence="5" id="KW-1185">Reference proteome</keyword>
<gene>
    <name evidence="4" type="ORF">JTE90_009724</name>
</gene>
<dbReference type="SUPFAM" id="SSF52540">
    <property type="entry name" value="P-loop containing nucleoside triphosphate hydrolases"/>
    <property type="match status" value="1"/>
</dbReference>
<comment type="caution">
    <text evidence="4">The sequence shown here is derived from an EMBL/GenBank/DDBJ whole genome shotgun (WGS) entry which is preliminary data.</text>
</comment>
<dbReference type="AlphaFoldDB" id="A0AAV6V7M8"/>